<dbReference type="AlphaFoldDB" id="A0A1Y2HKF8"/>
<feature type="region of interest" description="Disordered" evidence="1">
    <location>
        <begin position="102"/>
        <end position="124"/>
    </location>
</feature>
<dbReference type="Proteomes" id="UP000193411">
    <property type="component" value="Unassembled WGS sequence"/>
</dbReference>
<keyword evidence="3" id="KW-1185">Reference proteome</keyword>
<evidence type="ECO:0000256" key="1">
    <source>
        <dbReference type="SAM" id="MobiDB-lite"/>
    </source>
</evidence>
<gene>
    <name evidence="2" type="ORF">BCR44DRAFT_1436487</name>
</gene>
<dbReference type="EMBL" id="MCFL01000029">
    <property type="protein sequence ID" value="ORZ34331.1"/>
    <property type="molecule type" value="Genomic_DNA"/>
</dbReference>
<name>A0A1Y2HKF8_9FUNG</name>
<evidence type="ECO:0000313" key="2">
    <source>
        <dbReference type="EMBL" id="ORZ34331.1"/>
    </source>
</evidence>
<feature type="non-terminal residue" evidence="2">
    <location>
        <position position="1"/>
    </location>
</feature>
<evidence type="ECO:0000313" key="3">
    <source>
        <dbReference type="Proteomes" id="UP000193411"/>
    </source>
</evidence>
<protein>
    <submittedName>
        <fullName evidence="2">Uncharacterized protein</fullName>
    </submittedName>
</protein>
<accession>A0A1Y2HKF8</accession>
<feature type="compositionally biased region" description="Low complexity" evidence="1">
    <location>
        <begin position="104"/>
        <end position="124"/>
    </location>
</feature>
<organism evidence="2 3">
    <name type="scientific">Catenaria anguillulae PL171</name>
    <dbReference type="NCBI Taxonomy" id="765915"/>
    <lineage>
        <taxon>Eukaryota</taxon>
        <taxon>Fungi</taxon>
        <taxon>Fungi incertae sedis</taxon>
        <taxon>Blastocladiomycota</taxon>
        <taxon>Blastocladiomycetes</taxon>
        <taxon>Blastocladiales</taxon>
        <taxon>Catenariaceae</taxon>
        <taxon>Catenaria</taxon>
    </lineage>
</organism>
<proteinExistence type="predicted"/>
<reference evidence="2 3" key="1">
    <citation type="submission" date="2016-07" db="EMBL/GenBank/DDBJ databases">
        <title>Pervasive Adenine N6-methylation of Active Genes in Fungi.</title>
        <authorList>
            <consortium name="DOE Joint Genome Institute"/>
            <person name="Mondo S.J."/>
            <person name="Dannebaum R.O."/>
            <person name="Kuo R.C."/>
            <person name="Labutti K."/>
            <person name="Haridas S."/>
            <person name="Kuo A."/>
            <person name="Salamov A."/>
            <person name="Ahrendt S.R."/>
            <person name="Lipzen A."/>
            <person name="Sullivan W."/>
            <person name="Andreopoulos W.B."/>
            <person name="Clum A."/>
            <person name="Lindquist E."/>
            <person name="Daum C."/>
            <person name="Ramamoorthy G.K."/>
            <person name="Gryganskyi A."/>
            <person name="Culley D."/>
            <person name="Magnuson J.K."/>
            <person name="James T.Y."/>
            <person name="O'Malley M.A."/>
            <person name="Stajich J.E."/>
            <person name="Spatafora J.W."/>
            <person name="Visel A."/>
            <person name="Grigoriev I.V."/>
        </authorList>
    </citation>
    <scope>NUCLEOTIDE SEQUENCE [LARGE SCALE GENOMIC DNA]</scope>
    <source>
        <strain evidence="2 3">PL171</strain>
    </source>
</reference>
<comment type="caution">
    <text evidence="2">The sequence shown here is derived from an EMBL/GenBank/DDBJ whole genome shotgun (WGS) entry which is preliminary data.</text>
</comment>
<sequence length="124" mass="13676">DDAAVFTHWALTLCLIQHPATHCPVQLPHIPAHKSLARFHHRLVLCHHSAAVPPTQHNFAHTRSLIQCVCHRPHSTYPHSYICARSSSFSSTALLDYNNSRTAPISTSPSSSPSFSTSIQIIPP</sequence>